<comment type="caution">
    <text evidence="1">The sequence shown here is derived from an EMBL/GenBank/DDBJ whole genome shotgun (WGS) entry which is preliminary data.</text>
</comment>
<dbReference type="SUPFAM" id="SSF52833">
    <property type="entry name" value="Thioredoxin-like"/>
    <property type="match status" value="1"/>
</dbReference>
<accession>A0A437QNK9</accession>
<dbReference type="PANTHER" id="PTHR36057">
    <property type="match status" value="1"/>
</dbReference>
<dbReference type="InterPro" id="IPR036249">
    <property type="entry name" value="Thioredoxin-like_sf"/>
</dbReference>
<sequence>MRKSTSYLWLMTLRYSLTLALFALLTAILFAVAAMVPHARAGERPVVVAELFTSQGCSSCPPAEAFLNDLADRPDVIALEFHVDYWDYIGWEDPFAKKSYTDRQKQYMRALHSRYVYTPQMVIDGGQHVVGSDQMKVELAIRDRQEEKRDAAMPSLSVSKSGEGALNVSVSGDPAGRIYDLYLITYDKEHRTEVQRGENRGLTLVNRNVVRDAILVRQWMGEAFNQEIPVEKFTDAGGWVVMLQQAGHGPIAAAQQILW</sequence>
<dbReference type="PANTHER" id="PTHR36057:SF1">
    <property type="entry name" value="LIPOPROTEIN LIPID ATTACHMENT SITE-LIKE PROTEIN, PUTATIVE (DUF1223)-RELATED"/>
    <property type="match status" value="1"/>
</dbReference>
<gene>
    <name evidence="1" type="ORF">EOI86_12900</name>
</gene>
<organism evidence="1 2">
    <name type="scientific">Hwanghaeella grinnelliae</name>
    <dbReference type="NCBI Taxonomy" id="2500179"/>
    <lineage>
        <taxon>Bacteria</taxon>
        <taxon>Pseudomonadati</taxon>
        <taxon>Pseudomonadota</taxon>
        <taxon>Alphaproteobacteria</taxon>
        <taxon>Rhodospirillales</taxon>
        <taxon>Rhodospirillaceae</taxon>
        <taxon>Hwanghaeella</taxon>
    </lineage>
</organism>
<dbReference type="Pfam" id="PF06764">
    <property type="entry name" value="DUF1223"/>
    <property type="match status" value="1"/>
</dbReference>
<reference evidence="2" key="1">
    <citation type="submission" date="2019-01" db="EMBL/GenBank/DDBJ databases">
        <title>Gri0909 isolated from a small marine red alga.</title>
        <authorList>
            <person name="Kim J."/>
            <person name="Jeong S.E."/>
            <person name="Jeon C.O."/>
        </authorList>
    </citation>
    <scope>NUCLEOTIDE SEQUENCE [LARGE SCALE GENOMIC DNA]</scope>
    <source>
        <strain evidence="2">Gri0909</strain>
    </source>
</reference>
<dbReference type="AlphaFoldDB" id="A0A437QNK9"/>
<dbReference type="RefSeq" id="WP_127765598.1">
    <property type="nucleotide sequence ID" value="NZ_SADE01000002.1"/>
</dbReference>
<keyword evidence="2" id="KW-1185">Reference proteome</keyword>
<dbReference type="Proteomes" id="UP000287447">
    <property type="component" value="Unassembled WGS sequence"/>
</dbReference>
<evidence type="ECO:0000313" key="1">
    <source>
        <dbReference type="EMBL" id="RVU36122.1"/>
    </source>
</evidence>
<proteinExistence type="predicted"/>
<protein>
    <submittedName>
        <fullName evidence="1">DUF1223 domain-containing protein</fullName>
    </submittedName>
</protein>
<evidence type="ECO:0000313" key="2">
    <source>
        <dbReference type="Proteomes" id="UP000287447"/>
    </source>
</evidence>
<dbReference type="OrthoDB" id="9808254at2"/>
<dbReference type="InterPro" id="IPR010634">
    <property type="entry name" value="DUF1223"/>
</dbReference>
<name>A0A437QNK9_9PROT</name>
<dbReference type="EMBL" id="SADE01000002">
    <property type="protein sequence ID" value="RVU36122.1"/>
    <property type="molecule type" value="Genomic_DNA"/>
</dbReference>